<comment type="caution">
    <text evidence="1">The sequence shown here is derived from an EMBL/GenBank/DDBJ whole genome shotgun (WGS) entry which is preliminary data.</text>
</comment>
<dbReference type="OrthoDB" id="5914890at2759"/>
<gene>
    <name evidence="1" type="ORF">HPP92_021414</name>
</gene>
<evidence type="ECO:0000313" key="2">
    <source>
        <dbReference type="Proteomes" id="UP000639772"/>
    </source>
</evidence>
<accession>A0A835UIR5</accession>
<protein>
    <submittedName>
        <fullName evidence="1">Uncharacterized protein</fullName>
    </submittedName>
</protein>
<name>A0A835UIR5_VANPL</name>
<proteinExistence type="predicted"/>
<organism evidence="1 2">
    <name type="scientific">Vanilla planifolia</name>
    <name type="common">Vanilla</name>
    <dbReference type="NCBI Taxonomy" id="51239"/>
    <lineage>
        <taxon>Eukaryota</taxon>
        <taxon>Viridiplantae</taxon>
        <taxon>Streptophyta</taxon>
        <taxon>Embryophyta</taxon>
        <taxon>Tracheophyta</taxon>
        <taxon>Spermatophyta</taxon>
        <taxon>Magnoliopsida</taxon>
        <taxon>Liliopsida</taxon>
        <taxon>Asparagales</taxon>
        <taxon>Orchidaceae</taxon>
        <taxon>Vanilloideae</taxon>
        <taxon>Vanilleae</taxon>
        <taxon>Vanilla</taxon>
    </lineage>
</organism>
<dbReference type="EMBL" id="JADCNM010000011">
    <property type="protein sequence ID" value="KAG0462938.1"/>
    <property type="molecule type" value="Genomic_DNA"/>
</dbReference>
<reference evidence="1 2" key="1">
    <citation type="journal article" date="2020" name="Nat. Food">
        <title>A phased Vanilla planifolia genome enables genetic improvement of flavour and production.</title>
        <authorList>
            <person name="Hasing T."/>
            <person name="Tang H."/>
            <person name="Brym M."/>
            <person name="Khazi F."/>
            <person name="Huang T."/>
            <person name="Chambers A.H."/>
        </authorList>
    </citation>
    <scope>NUCLEOTIDE SEQUENCE [LARGE SCALE GENOMIC DNA]</scope>
    <source>
        <tissue evidence="1">Leaf</tissue>
    </source>
</reference>
<dbReference type="AlphaFoldDB" id="A0A835UIR5"/>
<dbReference type="Proteomes" id="UP000639772">
    <property type="component" value="Chromosome 11"/>
</dbReference>
<sequence>MEVHATHQIAWVARRGTSLLSFGIFLDMIGIKIVDCFSITKSTVLFLSMISPKGGQRLACRSGQQRLHQRPLFSAPFGSSGPGGLPVPYLVIANKIDIASKDGRQSSANLVDAARMWVQKQGLLPSSEELPLTDSFPNNSNLLANSSTLGRLLKKQDMTKKPS</sequence>
<evidence type="ECO:0000313" key="1">
    <source>
        <dbReference type="EMBL" id="KAG0462938.1"/>
    </source>
</evidence>